<dbReference type="EMBL" id="JBHSXX010000001">
    <property type="protein sequence ID" value="MFC6869861.1"/>
    <property type="molecule type" value="Genomic_DNA"/>
</dbReference>
<dbReference type="EC" id="4.1.1.97" evidence="3"/>
<evidence type="ECO:0000256" key="4">
    <source>
        <dbReference type="ARBA" id="ARBA00022631"/>
    </source>
</evidence>
<evidence type="ECO:0000256" key="7">
    <source>
        <dbReference type="SAM" id="MobiDB-lite"/>
    </source>
</evidence>
<dbReference type="NCBIfam" id="NF010372">
    <property type="entry name" value="PRK13798.1"/>
    <property type="match status" value="1"/>
</dbReference>
<dbReference type="GO" id="GO:0051997">
    <property type="term" value="F:2-oxo-4-hydroxy-4-carboxy-5-ureidoimidazoline decarboxylase activity"/>
    <property type="evidence" value="ECO:0007669"/>
    <property type="project" value="UniProtKB-EC"/>
</dbReference>
<dbReference type="Gene3D" id="1.10.3330.10">
    <property type="entry name" value="Oxo-4-hydroxy-4-carboxy-5-ureidoimidazoline decarboxylase"/>
    <property type="match status" value="1"/>
</dbReference>
<keyword evidence="5" id="KW-0210">Decarboxylase</keyword>
<dbReference type="InterPro" id="IPR017595">
    <property type="entry name" value="OHCU_decarboxylase-2"/>
</dbReference>
<keyword evidence="6 9" id="KW-0456">Lyase</keyword>
<dbReference type="Pfam" id="PF09349">
    <property type="entry name" value="OHCU_decarbox"/>
    <property type="match status" value="1"/>
</dbReference>
<evidence type="ECO:0000256" key="6">
    <source>
        <dbReference type="ARBA" id="ARBA00023239"/>
    </source>
</evidence>
<evidence type="ECO:0000256" key="2">
    <source>
        <dbReference type="ARBA" id="ARBA00004754"/>
    </source>
</evidence>
<keyword evidence="4" id="KW-0659">Purine metabolism</keyword>
<dbReference type="PANTHER" id="PTHR43466:SF1">
    <property type="entry name" value="2-OXO-4-HYDROXY-4-CARBOXY-5-UREIDOIMIDAZOLINE DECARBOXYLASE-RELATED"/>
    <property type="match status" value="1"/>
</dbReference>
<name>A0ABW2C3G2_9PSEU</name>
<evidence type="ECO:0000256" key="3">
    <source>
        <dbReference type="ARBA" id="ARBA00012257"/>
    </source>
</evidence>
<comment type="pathway">
    <text evidence="2">Purine metabolism; urate degradation; (S)-allantoin from urate: step 3/3.</text>
</comment>
<sequence length="170" mass="18936">MAQLTSDRDDPSLTWLNNADPETARDAVVRCCSAPAWVDVVTANRPYRSLDDLLNTSDDAVCGLTDHDIEQAIAGHPRIGDTSGERWSRQEQSGTHSASDDVRAELAKGNAAYEERFGRVFLICATGLSAEEMLAQLRERIGNDPETERAVVREELRKINRLRLEKLVRS</sequence>
<organism evidence="9 10">
    <name type="scientific">Haloechinothrix salitolerans</name>
    <dbReference type="NCBI Taxonomy" id="926830"/>
    <lineage>
        <taxon>Bacteria</taxon>
        <taxon>Bacillati</taxon>
        <taxon>Actinomycetota</taxon>
        <taxon>Actinomycetes</taxon>
        <taxon>Pseudonocardiales</taxon>
        <taxon>Pseudonocardiaceae</taxon>
        <taxon>Haloechinothrix</taxon>
    </lineage>
</organism>
<evidence type="ECO:0000313" key="9">
    <source>
        <dbReference type="EMBL" id="MFC6869861.1"/>
    </source>
</evidence>
<keyword evidence="10" id="KW-1185">Reference proteome</keyword>
<evidence type="ECO:0000256" key="5">
    <source>
        <dbReference type="ARBA" id="ARBA00022793"/>
    </source>
</evidence>
<comment type="catalytic activity">
    <reaction evidence="1">
        <text>5-hydroxy-2-oxo-4-ureido-2,5-dihydro-1H-imidazole-5-carboxylate + H(+) = (S)-allantoin + CO2</text>
        <dbReference type="Rhea" id="RHEA:26301"/>
        <dbReference type="ChEBI" id="CHEBI:15378"/>
        <dbReference type="ChEBI" id="CHEBI:15678"/>
        <dbReference type="ChEBI" id="CHEBI:16526"/>
        <dbReference type="ChEBI" id="CHEBI:58639"/>
        <dbReference type="EC" id="4.1.1.97"/>
    </reaction>
</comment>
<evidence type="ECO:0000256" key="1">
    <source>
        <dbReference type="ARBA" id="ARBA00001163"/>
    </source>
</evidence>
<accession>A0ABW2C3G2</accession>
<dbReference type="SUPFAM" id="SSF158694">
    <property type="entry name" value="UraD-Like"/>
    <property type="match status" value="1"/>
</dbReference>
<dbReference type="Proteomes" id="UP001596337">
    <property type="component" value="Unassembled WGS sequence"/>
</dbReference>
<evidence type="ECO:0000313" key="10">
    <source>
        <dbReference type="Proteomes" id="UP001596337"/>
    </source>
</evidence>
<proteinExistence type="predicted"/>
<reference evidence="10" key="1">
    <citation type="journal article" date="2019" name="Int. J. Syst. Evol. Microbiol.">
        <title>The Global Catalogue of Microorganisms (GCM) 10K type strain sequencing project: providing services to taxonomists for standard genome sequencing and annotation.</title>
        <authorList>
            <consortium name="The Broad Institute Genomics Platform"/>
            <consortium name="The Broad Institute Genome Sequencing Center for Infectious Disease"/>
            <person name="Wu L."/>
            <person name="Ma J."/>
        </authorList>
    </citation>
    <scope>NUCLEOTIDE SEQUENCE [LARGE SCALE GENOMIC DNA]</scope>
    <source>
        <strain evidence="10">KCTC 32255</strain>
    </source>
</reference>
<feature type="domain" description="Oxo-4-hydroxy-4-carboxy-5-ureidoimidazoline decarboxylase" evidence="8">
    <location>
        <begin position="17"/>
        <end position="165"/>
    </location>
</feature>
<dbReference type="PANTHER" id="PTHR43466">
    <property type="entry name" value="2-OXO-4-HYDROXY-4-CARBOXY-5-UREIDOIMIDAZOLINE DECARBOXYLASE-RELATED"/>
    <property type="match status" value="1"/>
</dbReference>
<dbReference type="NCBIfam" id="TIGR03180">
    <property type="entry name" value="UraD_2"/>
    <property type="match status" value="1"/>
</dbReference>
<dbReference type="RefSeq" id="WP_345403852.1">
    <property type="nucleotide sequence ID" value="NZ_BAABLA010000116.1"/>
</dbReference>
<feature type="region of interest" description="Disordered" evidence="7">
    <location>
        <begin position="76"/>
        <end position="102"/>
    </location>
</feature>
<protein>
    <recommendedName>
        <fullName evidence="3">2-oxo-4-hydroxy-4-carboxy-5-ureidoimidazoline decarboxylase</fullName>
        <ecNumber evidence="3">4.1.1.97</ecNumber>
    </recommendedName>
</protein>
<evidence type="ECO:0000259" key="8">
    <source>
        <dbReference type="Pfam" id="PF09349"/>
    </source>
</evidence>
<comment type="caution">
    <text evidence="9">The sequence shown here is derived from an EMBL/GenBank/DDBJ whole genome shotgun (WGS) entry which is preliminary data.</text>
</comment>
<dbReference type="InterPro" id="IPR018020">
    <property type="entry name" value="OHCU_decarboxylase"/>
</dbReference>
<dbReference type="InterPro" id="IPR036778">
    <property type="entry name" value="OHCU_decarboxylase_sf"/>
</dbReference>
<gene>
    <name evidence="9" type="primary">uraD</name>
    <name evidence="9" type="ORF">ACFQGD_22220</name>
</gene>